<keyword evidence="9" id="KW-0479">Metal-binding</keyword>
<evidence type="ECO:0000256" key="10">
    <source>
        <dbReference type="SAM" id="MobiDB-lite"/>
    </source>
</evidence>
<dbReference type="PIRSF" id="PIRSF000156">
    <property type="entry name" value="Pyruvate_dh_E1"/>
    <property type="match status" value="1"/>
</dbReference>
<feature type="region of interest" description="Disordered" evidence="10">
    <location>
        <begin position="1"/>
        <end position="49"/>
    </location>
</feature>
<feature type="binding site" evidence="9">
    <location>
        <position position="292"/>
    </location>
    <ligand>
        <name>Mg(2+)</name>
        <dbReference type="ChEBI" id="CHEBI:18420"/>
    </ligand>
</feature>
<feature type="domain" description="Transketolase N-terminal" evidence="11">
    <location>
        <begin position="166"/>
        <end position="329"/>
    </location>
</feature>
<evidence type="ECO:0000256" key="7">
    <source>
        <dbReference type="ARBA" id="ARBA00051231"/>
    </source>
</evidence>
<dbReference type="GO" id="GO:0004739">
    <property type="term" value="F:pyruvate dehydrogenase (acetyl-transferring) activity"/>
    <property type="evidence" value="ECO:0007669"/>
    <property type="project" value="UniProtKB-EC"/>
</dbReference>
<evidence type="ECO:0000256" key="3">
    <source>
        <dbReference type="ARBA" id="ARBA00017172"/>
    </source>
</evidence>
<proteinExistence type="predicted"/>
<comment type="function">
    <text evidence="8">Component of the pyruvate dehydrogenase (PDH) complex, that catalyzes the overall conversion of pyruvate to acetyl-CoA and CO(2).</text>
</comment>
<dbReference type="PANTHER" id="PTHR43825">
    <property type="entry name" value="PYRUVATE DEHYDROGENASE E1 COMPONENT"/>
    <property type="match status" value="1"/>
</dbReference>
<evidence type="ECO:0000259" key="13">
    <source>
        <dbReference type="Pfam" id="PF22613"/>
    </source>
</evidence>
<evidence type="ECO:0000256" key="6">
    <source>
        <dbReference type="ARBA" id="ARBA00023317"/>
    </source>
</evidence>
<evidence type="ECO:0000256" key="8">
    <source>
        <dbReference type="PIRNR" id="PIRNR000156"/>
    </source>
</evidence>
<keyword evidence="4 8" id="KW-0560">Oxidoreductase</keyword>
<comment type="catalytic activity">
    <reaction evidence="7 8">
        <text>N(6)-[(R)-lipoyl]-L-lysyl-[protein] + pyruvate + H(+) = N(6)-[(R)-S(8)-acetyldihydrolipoyl]-L-lysyl-[protein] + CO2</text>
        <dbReference type="Rhea" id="RHEA:19189"/>
        <dbReference type="Rhea" id="RHEA-COMP:10474"/>
        <dbReference type="Rhea" id="RHEA-COMP:10478"/>
        <dbReference type="ChEBI" id="CHEBI:15361"/>
        <dbReference type="ChEBI" id="CHEBI:15378"/>
        <dbReference type="ChEBI" id="CHEBI:16526"/>
        <dbReference type="ChEBI" id="CHEBI:83099"/>
        <dbReference type="ChEBI" id="CHEBI:83111"/>
        <dbReference type="EC" id="1.2.4.1"/>
    </reaction>
</comment>
<dbReference type="Pfam" id="PF17831">
    <property type="entry name" value="PDH_E1_M"/>
    <property type="match status" value="1"/>
</dbReference>
<dbReference type="RefSeq" id="WP_221205966.1">
    <property type="nucleotide sequence ID" value="NZ_BAABKR010000001.1"/>
</dbReference>
<dbReference type="PANTHER" id="PTHR43825:SF3">
    <property type="entry name" value="PYRUVATE DEHYDROGENASE E1 COMPONENT"/>
    <property type="match status" value="1"/>
</dbReference>
<dbReference type="InterPro" id="IPR005474">
    <property type="entry name" value="Transketolase_N"/>
</dbReference>
<evidence type="ECO:0000256" key="9">
    <source>
        <dbReference type="PIRSR" id="PIRSR000156-1"/>
    </source>
</evidence>
<dbReference type="Proteomes" id="UP000547528">
    <property type="component" value="Unassembled WGS sequence"/>
</dbReference>
<feature type="domain" description="Transketolase-like C-terminal" evidence="13">
    <location>
        <begin position="775"/>
        <end position="898"/>
    </location>
</feature>
<dbReference type="Gene3D" id="3.40.50.970">
    <property type="match status" value="2"/>
</dbReference>
<dbReference type="Gene3D" id="3.40.50.920">
    <property type="match status" value="1"/>
</dbReference>
<accession>A0A7W5TP47</accession>
<dbReference type="InterPro" id="IPR029061">
    <property type="entry name" value="THDP-binding"/>
</dbReference>
<evidence type="ECO:0000256" key="2">
    <source>
        <dbReference type="ARBA" id="ARBA00012281"/>
    </source>
</evidence>
<comment type="cofactor">
    <cofactor evidence="1 8">
        <name>thiamine diphosphate</name>
        <dbReference type="ChEBI" id="CHEBI:58937"/>
    </cofactor>
</comment>
<dbReference type="CDD" id="cd02017">
    <property type="entry name" value="TPP_E1_EcPDC_like"/>
    <property type="match status" value="1"/>
</dbReference>
<keyword evidence="6 8" id="KW-0670">Pyruvate</keyword>
<evidence type="ECO:0000259" key="11">
    <source>
        <dbReference type="Pfam" id="PF00456"/>
    </source>
</evidence>
<evidence type="ECO:0000256" key="5">
    <source>
        <dbReference type="ARBA" id="ARBA00023052"/>
    </source>
</evidence>
<comment type="cofactor">
    <cofactor evidence="9">
        <name>Mg(2+)</name>
        <dbReference type="ChEBI" id="CHEBI:18420"/>
    </cofactor>
</comment>
<dbReference type="GO" id="GO:0000287">
    <property type="term" value="F:magnesium ion binding"/>
    <property type="evidence" value="ECO:0007669"/>
    <property type="project" value="UniProtKB-ARBA"/>
</dbReference>
<gene>
    <name evidence="14" type="ORF">FHX47_000658</name>
</gene>
<dbReference type="InterPro" id="IPR009014">
    <property type="entry name" value="Transketo_C/PFOR_II"/>
</dbReference>
<comment type="caution">
    <text evidence="14">The sequence shown here is derived from an EMBL/GenBank/DDBJ whole genome shotgun (WGS) entry which is preliminary data.</text>
</comment>
<dbReference type="SUPFAM" id="SSF52518">
    <property type="entry name" value="Thiamin diphosphate-binding fold (THDP-binding)"/>
    <property type="match status" value="2"/>
</dbReference>
<keyword evidence="9" id="KW-0460">Magnesium</keyword>
<evidence type="ECO:0000313" key="14">
    <source>
        <dbReference type="EMBL" id="MBB3667065.1"/>
    </source>
</evidence>
<dbReference type="EC" id="1.2.4.1" evidence="2 8"/>
<dbReference type="SUPFAM" id="SSF52922">
    <property type="entry name" value="TK C-terminal domain-like"/>
    <property type="match status" value="1"/>
</dbReference>
<dbReference type="EMBL" id="JACIBT010000001">
    <property type="protein sequence ID" value="MBB3667065.1"/>
    <property type="molecule type" value="Genomic_DNA"/>
</dbReference>
<dbReference type="InterPro" id="IPR051157">
    <property type="entry name" value="PDH/Transketolase"/>
</dbReference>
<dbReference type="NCBIfam" id="TIGR00759">
    <property type="entry name" value="aceE"/>
    <property type="match status" value="1"/>
</dbReference>
<evidence type="ECO:0000256" key="1">
    <source>
        <dbReference type="ARBA" id="ARBA00001964"/>
    </source>
</evidence>
<dbReference type="Pfam" id="PF00456">
    <property type="entry name" value="Transketolase_N"/>
    <property type="match status" value="1"/>
</dbReference>
<dbReference type="InterPro" id="IPR004660">
    <property type="entry name" value="PDH_E1"/>
</dbReference>
<organism evidence="14 15">
    <name type="scientific">Garicola koreensis</name>
    <dbReference type="NCBI Taxonomy" id="1262554"/>
    <lineage>
        <taxon>Bacteria</taxon>
        <taxon>Bacillati</taxon>
        <taxon>Actinomycetota</taxon>
        <taxon>Actinomycetes</taxon>
        <taxon>Micrococcales</taxon>
        <taxon>Micrococcaceae</taxon>
        <taxon>Garicola</taxon>
    </lineage>
</organism>
<keyword evidence="15" id="KW-1185">Reference proteome</keyword>
<dbReference type="InterPro" id="IPR055152">
    <property type="entry name" value="Transketolase-like_C_2"/>
</dbReference>
<reference evidence="14 15" key="1">
    <citation type="submission" date="2020-08" db="EMBL/GenBank/DDBJ databases">
        <title>Sequencing the genomes of 1000 actinobacteria strains.</title>
        <authorList>
            <person name="Klenk H.-P."/>
        </authorList>
    </citation>
    <scope>NUCLEOTIDE SEQUENCE [LARGE SCALE GENOMIC DNA]</scope>
    <source>
        <strain evidence="14 15">DSM 28238</strain>
    </source>
</reference>
<dbReference type="AlphaFoldDB" id="A0A7W5TP47"/>
<evidence type="ECO:0000256" key="4">
    <source>
        <dbReference type="ARBA" id="ARBA00023002"/>
    </source>
</evidence>
<dbReference type="Pfam" id="PF22613">
    <property type="entry name" value="Transketolase_C_1"/>
    <property type="match status" value="1"/>
</dbReference>
<dbReference type="InterPro" id="IPR041621">
    <property type="entry name" value="PDH_E1_M"/>
</dbReference>
<name>A0A7W5TP47_9MICC</name>
<sequence length="932" mass="103441">MSERSSGEDSEMTDSGITDSGVADSPGVVGANALGHLPDSDPEETQEWVESLDGLVEKDRDRARLTLMRLLARARSHQLEVSGPTSTDYVNTIAPDQEPQFPGDEHTERRIRAFIRWNAAVMVARANRPEIGVGGHIASYASAASLYEVGFNHFFAGRDNNRSGDQVFFQGHASPGIYARAYLEGHLSQEQLDGFRQEISHPGGGLPSYPHPRMMPDFWEFPSVVMGLSPLTSIYQARFNRYLRGRDIADTGDSHVWAFLGDGEMAEPESTGQIELAGREGLDNLTFVINCNLQQLDGPVRGNGKIIQDLEAQFRGAGWNVIKVVWGRDWDPLFAEDDDGVLIDAMNATPDGQFQTYSSESGDYIREHFFGRDSRLAAMVEDLSDEDLELLSRGGHDYRKVYAAFRAAREHVGQPTVILAHTVKGWTLGPDFEARNATHQMKSLSESELKRFRDRLRLPISDEALEEELPPYYHPGHDSEEMEYLHRRRQELGGYLPRRRVDPQPLTLPDDDAYQDLRDGSGSNSIATTMAFVRLLQTLLKDESIGERFVPIIPDEARTFGMDSLFPKSKIYSPAGMTYEAVDRDKLLSWQESTSGQMLHEGITEAGSMGSAIAAGSSYATHGEPMIPVYVFYSMFGFQHTGSLMWAMADQLARGFLIGATAGRTSLNGEGLQHQDGQSPLLASANPACVHYDPAFGFEIAHIVRDGLQRMYGSTEQHPQGEDVFYYLTLYNDPYPQPPEPQTDTAQLNEQILRGLYRYQDAPAADEGSSDGDRARPGAQILASGVAMPWAAEAQRLLAEEWGVAADLWSATSWNELRREAMACDEANRLHPGSEQRVPYVSRALSERGGPVVAVSDFMRAVPDQIAPWVTEDYTSLGTDGFGRSDTRPTLRRYYGVDAQSIVVAVLSLLADRDEVEQDTVQRAIDRYQLGD</sequence>
<evidence type="ECO:0000313" key="15">
    <source>
        <dbReference type="Proteomes" id="UP000547528"/>
    </source>
</evidence>
<dbReference type="InterPro" id="IPR035807">
    <property type="entry name" value="PDC_E1_N"/>
</dbReference>
<feature type="binding site" evidence="9">
    <location>
        <position position="294"/>
    </location>
    <ligand>
        <name>Mg(2+)</name>
        <dbReference type="ChEBI" id="CHEBI:18420"/>
    </ligand>
</feature>
<feature type="binding site" evidence="9">
    <location>
        <position position="262"/>
    </location>
    <ligand>
        <name>Mg(2+)</name>
        <dbReference type="ChEBI" id="CHEBI:18420"/>
    </ligand>
</feature>
<keyword evidence="5 8" id="KW-0786">Thiamine pyrophosphate</keyword>
<dbReference type="FunFam" id="3.40.50.970:FF:000011">
    <property type="entry name" value="Pyruvate dehydrogenase E1 component"/>
    <property type="match status" value="1"/>
</dbReference>
<evidence type="ECO:0000259" key="12">
    <source>
        <dbReference type="Pfam" id="PF17831"/>
    </source>
</evidence>
<protein>
    <recommendedName>
        <fullName evidence="3 8">Pyruvate dehydrogenase E1 component</fullName>
        <ecNumber evidence="2 8">1.2.4.1</ecNumber>
    </recommendedName>
</protein>
<feature type="domain" description="Pyruvate dehydrogenase E1 component middle" evidence="12">
    <location>
        <begin position="510"/>
        <end position="738"/>
    </location>
</feature>
<feature type="region of interest" description="Disordered" evidence="10">
    <location>
        <begin position="495"/>
        <end position="515"/>
    </location>
</feature>